<dbReference type="AlphaFoldDB" id="A0A3R8TVU4"/>
<feature type="compositionally biased region" description="Low complexity" evidence="1">
    <location>
        <begin position="73"/>
        <end position="83"/>
    </location>
</feature>
<protein>
    <recommendedName>
        <fullName evidence="4">DNA or RNA helicase of superfamily II</fullName>
    </recommendedName>
</protein>
<feature type="region of interest" description="Disordered" evidence="1">
    <location>
        <begin position="72"/>
        <end position="93"/>
    </location>
</feature>
<proteinExistence type="predicted"/>
<evidence type="ECO:0000313" key="3">
    <source>
        <dbReference type="Proteomes" id="UP000269265"/>
    </source>
</evidence>
<keyword evidence="3" id="KW-1185">Reference proteome</keyword>
<evidence type="ECO:0000256" key="1">
    <source>
        <dbReference type="SAM" id="MobiDB-lite"/>
    </source>
</evidence>
<gene>
    <name evidence="2" type="ORF">EIP75_03455</name>
</gene>
<dbReference type="EMBL" id="RSED01000002">
    <property type="protein sequence ID" value="RRS05926.1"/>
    <property type="molecule type" value="Genomic_DNA"/>
</dbReference>
<dbReference type="InterPro" id="IPR032720">
    <property type="entry name" value="Cys_rich_CWC"/>
</dbReference>
<accession>A0A3R8TVU4</accession>
<comment type="caution">
    <text evidence="2">The sequence shown here is derived from an EMBL/GenBank/DDBJ whole genome shotgun (WGS) entry which is preliminary data.</text>
</comment>
<name>A0A3R8TVU4_9BURK</name>
<dbReference type="RefSeq" id="WP_125241833.1">
    <property type="nucleotide sequence ID" value="NZ_RSED01000002.1"/>
</dbReference>
<feature type="compositionally biased region" description="Polar residues" evidence="1">
    <location>
        <begin position="84"/>
        <end position="93"/>
    </location>
</feature>
<evidence type="ECO:0008006" key="4">
    <source>
        <dbReference type="Google" id="ProtNLM"/>
    </source>
</evidence>
<dbReference type="Pfam" id="PF14375">
    <property type="entry name" value="Cys_rich_CWC"/>
    <property type="match status" value="1"/>
</dbReference>
<dbReference type="Proteomes" id="UP000269265">
    <property type="component" value="Unassembled WGS sequence"/>
</dbReference>
<sequence length="93" mass="9521">MKPEAIGAPLPNRSCPLCGGPNACAPAQAGSFDTPCWCREVTVSPWARAQVSSNQGQSCLCPRCAQLKAGTTPAAADAPDQAPHTSASTTPKR</sequence>
<evidence type="ECO:0000313" key="2">
    <source>
        <dbReference type="EMBL" id="RRS05926.1"/>
    </source>
</evidence>
<dbReference type="OrthoDB" id="8912324at2"/>
<organism evidence="2 3">
    <name type="scientific">Aquabacterium soli</name>
    <dbReference type="NCBI Taxonomy" id="2493092"/>
    <lineage>
        <taxon>Bacteria</taxon>
        <taxon>Pseudomonadati</taxon>
        <taxon>Pseudomonadota</taxon>
        <taxon>Betaproteobacteria</taxon>
        <taxon>Burkholderiales</taxon>
        <taxon>Aquabacterium</taxon>
    </lineage>
</organism>
<reference evidence="2 3" key="1">
    <citation type="submission" date="2018-12" db="EMBL/GenBank/DDBJ databases">
        <title>The whole draft genome of Aquabacterium sp. SJQ9.</title>
        <authorList>
            <person name="Sun L."/>
            <person name="Gao X."/>
            <person name="Chen W."/>
            <person name="Huang K."/>
        </authorList>
    </citation>
    <scope>NUCLEOTIDE SEQUENCE [LARGE SCALE GENOMIC DNA]</scope>
    <source>
        <strain evidence="2 3">SJQ9</strain>
    </source>
</reference>